<dbReference type="EMBL" id="QOVG01000005">
    <property type="protein sequence ID" value="NDK39039.1"/>
    <property type="molecule type" value="Genomic_DNA"/>
</dbReference>
<sequence>MKPTILLLLVLPALAGNAWAHGGGLNKDGCHNDRKHGGYHCHRGSAPAPVQQRYQPSDQPAPPYQPSSARQQGGRVFANCAEARAAGAAPVRRGDAGYGTHLDRDGDGVGCEPYRGR</sequence>
<keyword evidence="2" id="KW-0732">Signal</keyword>
<evidence type="ECO:0000259" key="3">
    <source>
        <dbReference type="SMART" id="SM00894"/>
    </source>
</evidence>
<dbReference type="Proteomes" id="UP001429354">
    <property type="component" value="Unassembled WGS sequence"/>
</dbReference>
<name>A0ABX0AIF4_9GAMM</name>
<dbReference type="InterPro" id="IPR008613">
    <property type="entry name" value="Excalibur_Ca-bd_domain"/>
</dbReference>
<feature type="signal peptide" evidence="2">
    <location>
        <begin position="1"/>
        <end position="20"/>
    </location>
</feature>
<keyword evidence="5" id="KW-1185">Reference proteome</keyword>
<proteinExistence type="predicted"/>
<feature type="chain" id="PRO_5047268329" evidence="2">
    <location>
        <begin position="21"/>
        <end position="117"/>
    </location>
</feature>
<feature type="compositionally biased region" description="Low complexity" evidence="1">
    <location>
        <begin position="78"/>
        <end position="91"/>
    </location>
</feature>
<feature type="region of interest" description="Disordered" evidence="1">
    <location>
        <begin position="33"/>
        <end position="117"/>
    </location>
</feature>
<protein>
    <submittedName>
        <fullName evidence="4">YHYH domain-containing protein</fullName>
    </submittedName>
</protein>
<organism evidence="4 5">
    <name type="scientific">Pseudoxanthomonas gei</name>
    <dbReference type="NCBI Taxonomy" id="1383030"/>
    <lineage>
        <taxon>Bacteria</taxon>
        <taxon>Pseudomonadati</taxon>
        <taxon>Pseudomonadota</taxon>
        <taxon>Gammaproteobacteria</taxon>
        <taxon>Lysobacterales</taxon>
        <taxon>Lysobacteraceae</taxon>
        <taxon>Pseudoxanthomonas</taxon>
    </lineage>
</organism>
<evidence type="ECO:0000313" key="4">
    <source>
        <dbReference type="EMBL" id="NDK39039.1"/>
    </source>
</evidence>
<dbReference type="NCBIfam" id="NF033223">
    <property type="entry name" value="YHYH_alt"/>
    <property type="match status" value="1"/>
</dbReference>
<evidence type="ECO:0000313" key="5">
    <source>
        <dbReference type="Proteomes" id="UP001429354"/>
    </source>
</evidence>
<dbReference type="Pfam" id="PF05901">
    <property type="entry name" value="Excalibur"/>
    <property type="match status" value="1"/>
</dbReference>
<dbReference type="SMART" id="SM00894">
    <property type="entry name" value="Excalibur"/>
    <property type="match status" value="1"/>
</dbReference>
<gene>
    <name evidence="4" type="ORF">DT603_09320</name>
</gene>
<reference evidence="4 5" key="1">
    <citation type="submission" date="2018-07" db="EMBL/GenBank/DDBJ databases">
        <title>Whole genome Sequencing of Pseudoxanthomonas gei KCTC 32298 (T).</title>
        <authorList>
            <person name="Kumar S."/>
            <person name="Bansal K."/>
            <person name="Kaur A."/>
            <person name="Patil P."/>
            <person name="Sharma S."/>
            <person name="Patil P.B."/>
        </authorList>
    </citation>
    <scope>NUCLEOTIDE SEQUENCE [LARGE SCALE GENOMIC DNA]</scope>
    <source>
        <strain evidence="4 5">KCTC 32298</strain>
    </source>
</reference>
<feature type="domain" description="Excalibur calcium-binding" evidence="3">
    <location>
        <begin position="76"/>
        <end position="112"/>
    </location>
</feature>
<dbReference type="InterPro" id="IPR047773">
    <property type="entry name" value="YHYH_dom_bact"/>
</dbReference>
<comment type="caution">
    <text evidence="4">The sequence shown here is derived from an EMBL/GenBank/DDBJ whole genome shotgun (WGS) entry which is preliminary data.</text>
</comment>
<accession>A0ABX0AIF4</accession>
<evidence type="ECO:0000256" key="2">
    <source>
        <dbReference type="SAM" id="SignalP"/>
    </source>
</evidence>
<evidence type="ECO:0000256" key="1">
    <source>
        <dbReference type="SAM" id="MobiDB-lite"/>
    </source>
</evidence>